<dbReference type="InterPro" id="IPR036589">
    <property type="entry name" value="HCY_dom_sf"/>
</dbReference>
<dbReference type="SUPFAM" id="SSF82282">
    <property type="entry name" value="Homocysteine S-methyltransferase"/>
    <property type="match status" value="1"/>
</dbReference>
<feature type="region of interest" description="Disordered" evidence="7">
    <location>
        <begin position="1"/>
        <end position="24"/>
    </location>
</feature>
<dbReference type="GO" id="GO:0008898">
    <property type="term" value="F:S-adenosylmethionine-homocysteine S-methyltransferase activity"/>
    <property type="evidence" value="ECO:0007669"/>
    <property type="project" value="TreeGrafter"/>
</dbReference>
<evidence type="ECO:0000256" key="5">
    <source>
        <dbReference type="ARBA" id="ARBA00034478"/>
    </source>
</evidence>
<organism evidence="9 10">
    <name type="scientific">Aromia moschata</name>
    <dbReference type="NCBI Taxonomy" id="1265417"/>
    <lineage>
        <taxon>Eukaryota</taxon>
        <taxon>Metazoa</taxon>
        <taxon>Ecdysozoa</taxon>
        <taxon>Arthropoda</taxon>
        <taxon>Hexapoda</taxon>
        <taxon>Insecta</taxon>
        <taxon>Pterygota</taxon>
        <taxon>Neoptera</taxon>
        <taxon>Endopterygota</taxon>
        <taxon>Coleoptera</taxon>
        <taxon>Polyphaga</taxon>
        <taxon>Cucujiformia</taxon>
        <taxon>Chrysomeloidea</taxon>
        <taxon>Cerambycidae</taxon>
        <taxon>Cerambycinae</taxon>
        <taxon>Callichromatini</taxon>
        <taxon>Aromia</taxon>
    </lineage>
</organism>
<evidence type="ECO:0000313" key="9">
    <source>
        <dbReference type="EMBL" id="KAJ8952297.1"/>
    </source>
</evidence>
<keyword evidence="1 6" id="KW-0489">Methyltransferase</keyword>
<comment type="caution">
    <text evidence="9">The sequence shown here is derived from an EMBL/GenBank/DDBJ whole genome shotgun (WGS) entry which is preliminary data.</text>
</comment>
<keyword evidence="3 6" id="KW-0479">Metal-binding</keyword>
<dbReference type="GO" id="GO:0008270">
    <property type="term" value="F:zinc ion binding"/>
    <property type="evidence" value="ECO:0007669"/>
    <property type="project" value="InterPro"/>
</dbReference>
<dbReference type="PANTHER" id="PTHR46015:SF1">
    <property type="entry name" value="HOMOCYSTEINE S-METHYLTRANSFERASE-LIKE ISOFORM 1"/>
    <property type="match status" value="1"/>
</dbReference>
<dbReference type="InterPro" id="IPR017226">
    <property type="entry name" value="BHMT-like"/>
</dbReference>
<feature type="domain" description="Hcy-binding" evidence="8">
    <location>
        <begin position="16"/>
        <end position="368"/>
    </location>
</feature>
<name>A0AAV8YMZ4_9CUCU</name>
<evidence type="ECO:0000259" key="8">
    <source>
        <dbReference type="PROSITE" id="PS50970"/>
    </source>
</evidence>
<dbReference type="PANTHER" id="PTHR46015">
    <property type="entry name" value="ZGC:172121"/>
    <property type="match status" value="1"/>
</dbReference>
<keyword evidence="4 6" id="KW-0862">Zinc</keyword>
<comment type="cofactor">
    <cofactor evidence="6">
        <name>Zn(2+)</name>
        <dbReference type="ChEBI" id="CHEBI:29105"/>
    </cofactor>
</comment>
<evidence type="ECO:0000256" key="2">
    <source>
        <dbReference type="ARBA" id="ARBA00022679"/>
    </source>
</evidence>
<evidence type="ECO:0000256" key="7">
    <source>
        <dbReference type="SAM" id="MobiDB-lite"/>
    </source>
</evidence>
<dbReference type="Pfam" id="PF02574">
    <property type="entry name" value="S-methyl_trans"/>
    <property type="match status" value="1"/>
</dbReference>
<evidence type="ECO:0000256" key="1">
    <source>
        <dbReference type="ARBA" id="ARBA00022603"/>
    </source>
</evidence>
<evidence type="ECO:0000256" key="4">
    <source>
        <dbReference type="ARBA" id="ARBA00022833"/>
    </source>
</evidence>
<feature type="binding site" evidence="6">
    <location>
        <position position="286"/>
    </location>
    <ligand>
        <name>Zn(2+)</name>
        <dbReference type="ChEBI" id="CHEBI:29105"/>
    </ligand>
</feature>
<evidence type="ECO:0000256" key="3">
    <source>
        <dbReference type="ARBA" id="ARBA00022723"/>
    </source>
</evidence>
<dbReference type="InterPro" id="IPR003726">
    <property type="entry name" value="HCY_dom"/>
</dbReference>
<keyword evidence="2 6" id="KW-0808">Transferase</keyword>
<accession>A0AAV8YMZ4</accession>
<dbReference type="GO" id="GO:0032259">
    <property type="term" value="P:methylation"/>
    <property type="evidence" value="ECO:0007669"/>
    <property type="project" value="UniProtKB-KW"/>
</dbReference>
<dbReference type="GO" id="GO:0009086">
    <property type="term" value="P:methionine biosynthetic process"/>
    <property type="evidence" value="ECO:0007669"/>
    <property type="project" value="InterPro"/>
</dbReference>
<dbReference type="AlphaFoldDB" id="A0AAV8YMZ4"/>
<dbReference type="NCBIfam" id="NF007020">
    <property type="entry name" value="PRK09485.1"/>
    <property type="match status" value="1"/>
</dbReference>
<sequence>MAPPGIASSVEDRRVNDTSPGTSQKDIIVLDGGFATQLSCHVQQPIDGDVLWSARFLATDKEAVIDTHLDFLRAGADLIMTNTYQASVDLFMKHLNMTAEQSYGLIKQAVDLARTAVKRYEEEFPGTRGEFLALNRPSAIEELAARTMQPPFQRVTGLAAYNFDKVLDSALWVPYGASLHDGSEYTGSYAKNTSVNTMRDWHIPRIKALVEGGVDLLALETIPCKVEAEMLVNLLKEQFPDTKAWLSFSVRVRRRKIYCFRENFQEVAKYCYDLNPNQITAVGINCTAPRLIESFISGINKDRKNKPLPLIVYPNSGENYNVELGWINRDKCEPVETYIHKWLDLGVTWVGGCCRTYAIDVTRIRREVELWKQKEKH</sequence>
<gene>
    <name evidence="9" type="ORF">NQ318_007465</name>
</gene>
<keyword evidence="10" id="KW-1185">Reference proteome</keyword>
<feature type="binding site" evidence="6">
    <location>
        <position position="353"/>
    </location>
    <ligand>
        <name>Zn(2+)</name>
        <dbReference type="ChEBI" id="CHEBI:29105"/>
    </ligand>
</feature>
<proteinExistence type="predicted"/>
<comment type="pathway">
    <text evidence="5">Amino-acid biosynthesis; L-methionine biosynthesis via de novo pathway.</text>
</comment>
<dbReference type="GO" id="GO:0033528">
    <property type="term" value="P:S-methylmethionine cycle"/>
    <property type="evidence" value="ECO:0007669"/>
    <property type="project" value="TreeGrafter"/>
</dbReference>
<evidence type="ECO:0000313" key="10">
    <source>
        <dbReference type="Proteomes" id="UP001162162"/>
    </source>
</evidence>
<dbReference type="Proteomes" id="UP001162162">
    <property type="component" value="Unassembled WGS sequence"/>
</dbReference>
<dbReference type="InterPro" id="IPR051486">
    <property type="entry name" value="Hcy_S-methyltransferase"/>
</dbReference>
<dbReference type="EMBL" id="JAPWTK010000071">
    <property type="protein sequence ID" value="KAJ8952297.1"/>
    <property type="molecule type" value="Genomic_DNA"/>
</dbReference>
<dbReference type="Gene3D" id="3.20.20.330">
    <property type="entry name" value="Homocysteine-binding-like domain"/>
    <property type="match status" value="1"/>
</dbReference>
<protein>
    <recommendedName>
        <fullName evidence="8">Hcy-binding domain-containing protein</fullName>
    </recommendedName>
</protein>
<reference evidence="9" key="1">
    <citation type="journal article" date="2023" name="Insect Mol. Biol.">
        <title>Genome sequencing provides insights into the evolution of gene families encoding plant cell wall-degrading enzymes in longhorned beetles.</title>
        <authorList>
            <person name="Shin N.R."/>
            <person name="Okamura Y."/>
            <person name="Kirsch R."/>
            <person name="Pauchet Y."/>
        </authorList>
    </citation>
    <scope>NUCLEOTIDE SEQUENCE</scope>
    <source>
        <strain evidence="9">AMC_N1</strain>
    </source>
</reference>
<dbReference type="PROSITE" id="PS50970">
    <property type="entry name" value="HCY"/>
    <property type="match status" value="1"/>
</dbReference>
<evidence type="ECO:0000256" key="6">
    <source>
        <dbReference type="PROSITE-ProRule" id="PRU00333"/>
    </source>
</evidence>
<feature type="binding site" evidence="6">
    <location>
        <position position="354"/>
    </location>
    <ligand>
        <name>Zn(2+)</name>
        <dbReference type="ChEBI" id="CHEBI:29105"/>
    </ligand>
</feature>
<dbReference type="PIRSF" id="PIRSF037505">
    <property type="entry name" value="Betaine_HMT"/>
    <property type="match status" value="1"/>
</dbReference>